<gene>
    <name evidence="3" type="ORF">FJAP1339_LOCUS136</name>
</gene>
<dbReference type="EMBL" id="HBHR01000487">
    <property type="protein sequence ID" value="CAD9857637.1"/>
    <property type="molecule type" value="Transcribed_RNA"/>
</dbReference>
<organism evidence="3">
    <name type="scientific">Fibrocapsa japonica</name>
    <dbReference type="NCBI Taxonomy" id="94617"/>
    <lineage>
        <taxon>Eukaryota</taxon>
        <taxon>Sar</taxon>
        <taxon>Stramenopiles</taxon>
        <taxon>Ochrophyta</taxon>
        <taxon>Raphidophyceae</taxon>
        <taxon>Chattonellales</taxon>
        <taxon>Chattonellaceae</taxon>
        <taxon>Fibrocapsa</taxon>
    </lineage>
</organism>
<accession>A0A7S2UTV4</accession>
<sequence length="244" mass="27052">MAYFPNNRLQDTTIGGLQIPFCSVADSGNMGIKYTFEYNKGNPGYHKDLYVESFTQDDTSGTQDTNIVYSMGRQGEFADYVDSGTYDLVLPGYIWYALEDTSTGPGHLTFQASEDLSFWLKANSTAAEPDRTEFIQINGNNYIIDTIDQTSNDRTMYTDGTNTITKPISTITVFEDLRLPGLYGTIDHANGVGTKLTVSARLSPNYEYVSMCSNRGICNQETGLCECFAGYKTITCDTQTPFCC</sequence>
<feature type="domain" description="EGF-like" evidence="2">
    <location>
        <begin position="225"/>
        <end position="236"/>
    </location>
</feature>
<dbReference type="AlphaFoldDB" id="A0A7S2UTV4"/>
<proteinExistence type="predicted"/>
<reference evidence="3" key="1">
    <citation type="submission" date="2021-01" db="EMBL/GenBank/DDBJ databases">
        <authorList>
            <person name="Corre E."/>
            <person name="Pelletier E."/>
            <person name="Niang G."/>
            <person name="Scheremetjew M."/>
            <person name="Finn R."/>
            <person name="Kale V."/>
            <person name="Holt S."/>
            <person name="Cochrane G."/>
            <person name="Meng A."/>
            <person name="Brown T."/>
            <person name="Cohen L."/>
        </authorList>
    </citation>
    <scope>NUCLEOTIDE SEQUENCE</scope>
    <source>
        <strain evidence="3">CCMP1661</strain>
    </source>
</reference>
<evidence type="ECO:0000259" key="2">
    <source>
        <dbReference type="PROSITE" id="PS01186"/>
    </source>
</evidence>
<keyword evidence="1" id="KW-1015">Disulfide bond</keyword>
<name>A0A7S2UTV4_9STRA</name>
<protein>
    <recommendedName>
        <fullName evidence="2">EGF-like domain-containing protein</fullName>
    </recommendedName>
</protein>
<evidence type="ECO:0000313" key="3">
    <source>
        <dbReference type="EMBL" id="CAD9857637.1"/>
    </source>
</evidence>
<dbReference type="Pfam" id="PF07974">
    <property type="entry name" value="EGF_2"/>
    <property type="match status" value="1"/>
</dbReference>
<dbReference type="InterPro" id="IPR000742">
    <property type="entry name" value="EGF"/>
</dbReference>
<evidence type="ECO:0000256" key="1">
    <source>
        <dbReference type="ARBA" id="ARBA00023157"/>
    </source>
</evidence>
<dbReference type="InterPro" id="IPR013111">
    <property type="entry name" value="EGF_extracell"/>
</dbReference>
<dbReference type="PROSITE" id="PS01186">
    <property type="entry name" value="EGF_2"/>
    <property type="match status" value="1"/>
</dbReference>